<reference evidence="2 3" key="1">
    <citation type="submission" date="2020-07" db="EMBL/GenBank/DDBJ databases">
        <title>Genomic characterization of Flavobacterium psychrophilum strains.</title>
        <authorList>
            <person name="Castillo D."/>
            <person name="Jorgensen J."/>
            <person name="Middelboe M."/>
        </authorList>
    </citation>
    <scope>NUCLEOTIDE SEQUENCE [LARGE SCALE GENOMIC DNA]</scope>
    <source>
        <strain evidence="2 3">FPS-R7</strain>
    </source>
</reference>
<proteinExistence type="predicted"/>
<evidence type="ECO:0000313" key="2">
    <source>
        <dbReference type="EMBL" id="QRE03681.1"/>
    </source>
</evidence>
<dbReference type="AlphaFoldDB" id="A0A7U2R9B6"/>
<dbReference type="Proteomes" id="UP000596329">
    <property type="component" value="Chromosome"/>
</dbReference>
<keyword evidence="1" id="KW-1133">Transmembrane helix</keyword>
<keyword evidence="1" id="KW-0472">Membrane</keyword>
<dbReference type="Pfam" id="PF10825">
    <property type="entry name" value="DUF2752"/>
    <property type="match status" value="1"/>
</dbReference>
<accession>A0A7U2R9B6</accession>
<protein>
    <submittedName>
        <fullName evidence="2">DUF2752 domain-containing protein</fullName>
    </submittedName>
</protein>
<feature type="transmembrane region" description="Helical" evidence="1">
    <location>
        <begin position="40"/>
        <end position="63"/>
    </location>
</feature>
<keyword evidence="1" id="KW-0812">Transmembrane</keyword>
<evidence type="ECO:0000256" key="1">
    <source>
        <dbReference type="SAM" id="Phobius"/>
    </source>
</evidence>
<sequence length="101" mass="11666">MFNTTIKYIHSNKIIAIVCFYFLFSTVLKSTSGVDICIPCLWKWIFGVHCLGCGLTTAFISILELNFKNAFKTNWLIFIIVPFGAYYMANDYIKFKKKQNA</sequence>
<gene>
    <name evidence="2" type="ORF">H0H26_12475</name>
</gene>
<dbReference type="InterPro" id="IPR021215">
    <property type="entry name" value="DUF2752"/>
</dbReference>
<feature type="transmembrane region" description="Helical" evidence="1">
    <location>
        <begin position="75"/>
        <end position="93"/>
    </location>
</feature>
<organism evidence="2 3">
    <name type="scientific">Flavobacterium psychrophilum</name>
    <dbReference type="NCBI Taxonomy" id="96345"/>
    <lineage>
        <taxon>Bacteria</taxon>
        <taxon>Pseudomonadati</taxon>
        <taxon>Bacteroidota</taxon>
        <taxon>Flavobacteriia</taxon>
        <taxon>Flavobacteriales</taxon>
        <taxon>Flavobacteriaceae</taxon>
        <taxon>Flavobacterium</taxon>
    </lineage>
</organism>
<evidence type="ECO:0000313" key="3">
    <source>
        <dbReference type="Proteomes" id="UP000596329"/>
    </source>
</evidence>
<feature type="transmembrane region" description="Helical" evidence="1">
    <location>
        <begin position="6"/>
        <end position="28"/>
    </location>
</feature>
<dbReference type="RefSeq" id="WP_063742953.1">
    <property type="nucleotide sequence ID" value="NZ_CP059075.1"/>
</dbReference>
<dbReference type="EMBL" id="CP059075">
    <property type="protein sequence ID" value="QRE03681.1"/>
    <property type="molecule type" value="Genomic_DNA"/>
</dbReference>
<name>A0A7U2R9B6_FLAPS</name>